<feature type="domain" description="Reverse transcriptase" evidence="1">
    <location>
        <begin position="446"/>
        <end position="723"/>
    </location>
</feature>
<dbReference type="InterPro" id="IPR005135">
    <property type="entry name" value="Endo/exonuclease/phosphatase"/>
</dbReference>
<sequence length="838" mass="97454">MGQVEKTGHLQDLIKEKNIDFVGIMETIKQDFSVGLLRGLSGNKNMKWEWLPAMGHSGGILVGINIDKLSMLAVSKGDFHVKIELQVMQTNFCWDLIVVYGAAQNAHKDRFLTELANIIQKQMKPLVMGGDFNIIRKESDKNKAGGYNRWSFIFNAVIEQANLREIFLGGRKFTWCNNQENPTLEKLDRIFVNTDWEKEYPLTMAKTLTRSISDHNPLLIDTGVLKITHKSFKFELSWFLREDLKEIVESVWKINYYGSSIERWQKRFRALRKKLNGWNKNWEGRYRREKESILEKIENLDAKVERCGMSREDREERKELEDKLNFVIREEKIKWFQRSKEKELLEGDCNTKYYHAKANGRKRKSYIHSLTQEEGEIEGQEKLLTYITSFYKDLFGHPKQNTLFLDMRGVTTIMEEHKVMLTKPFSEEEVRIVVFELKKNKAPGPDGFIGLVDIDRLNFGVINLIPKIKDAAQIQKYRPICLLNVSFKIITKVLMNRITEIMTYIISKNQTAFLKNRFIMEGVLILHEILNSLHQKKQSGVLFKVDFEKAYDKVDWVFIYRMLKAKEFPDQWCDWVMKVIMGGKVAVQVNDQVGPYFKTHKGLRQGDPLSPLLFNLAAKALILLVQRAEDNLLIEGLGENDNNKVVILQYADDTIFLLPDNETYAKNLKYILCLFEQLSGLKINFNKSEVFCIGEAADKAEVFSQIFTCSVGVLPMKYLGIPLDQKRITKKDWRNAENKMESKLGCWQGKLQSIGGRLILINSSLSSVPMYMISFFKLPKGVKEKMDFFRRRFLWQEDQGIRKYHLVQWPIICSPRDQGGLGVLDLDIMNKALLGKWI</sequence>
<dbReference type="PANTHER" id="PTHR33116:SF87">
    <property type="entry name" value="OS01G0158850 PROTEIN"/>
    <property type="match status" value="1"/>
</dbReference>
<reference evidence="2" key="3">
    <citation type="submission" date="2006-01" db="EMBL/GenBank/DDBJ databases">
        <authorList>
            <person name="Buell R."/>
        </authorList>
    </citation>
    <scope>NUCLEOTIDE SEQUENCE</scope>
</reference>
<protein>
    <submittedName>
        <fullName evidence="2">Retrotransposon protein, putative, unclassified</fullName>
    </submittedName>
</protein>
<dbReference type="Gene3D" id="3.10.10.20">
    <property type="match status" value="1"/>
</dbReference>
<dbReference type="InterPro" id="IPR000477">
    <property type="entry name" value="RT_dom"/>
</dbReference>
<dbReference type="EMBL" id="DP000010">
    <property type="protein sequence ID" value="ABA91536.1"/>
    <property type="molecule type" value="Genomic_DNA"/>
</dbReference>
<dbReference type="GO" id="GO:0003824">
    <property type="term" value="F:catalytic activity"/>
    <property type="evidence" value="ECO:0007669"/>
    <property type="project" value="InterPro"/>
</dbReference>
<dbReference type="Pfam" id="PF03372">
    <property type="entry name" value="Exo_endo_phos"/>
    <property type="match status" value="1"/>
</dbReference>
<dbReference type="Pfam" id="PF00078">
    <property type="entry name" value="RVT_1"/>
    <property type="match status" value="1"/>
</dbReference>
<dbReference type="PANTHER" id="PTHR33116">
    <property type="entry name" value="REVERSE TRANSCRIPTASE ZINC-BINDING DOMAIN-CONTAINING PROTEIN-RELATED-RELATED"/>
    <property type="match status" value="1"/>
</dbReference>
<dbReference type="InterPro" id="IPR036691">
    <property type="entry name" value="Endo/exonu/phosph_ase_sf"/>
</dbReference>
<reference evidence="2" key="2">
    <citation type="submission" date="2005-04" db="EMBL/GenBank/DDBJ databases">
        <authorList>
            <person name="Buell C.R."/>
            <person name="Wing R.A."/>
            <person name="McCombie W.A."/>
            <person name="Ouyang S."/>
        </authorList>
    </citation>
    <scope>NUCLEOTIDE SEQUENCE</scope>
</reference>
<dbReference type="InterPro" id="IPR043502">
    <property type="entry name" value="DNA/RNA_pol_sf"/>
</dbReference>
<proteinExistence type="predicted"/>
<accession>Q53NE2</accession>
<dbReference type="SUPFAM" id="SSF56672">
    <property type="entry name" value="DNA/RNA polymerases"/>
    <property type="match status" value="1"/>
</dbReference>
<dbReference type="Gene3D" id="3.30.70.2630">
    <property type="match status" value="1"/>
</dbReference>
<evidence type="ECO:0000259" key="1">
    <source>
        <dbReference type="PROSITE" id="PS50878"/>
    </source>
</evidence>
<organism evidence="2">
    <name type="scientific">Oryza sativa subsp. japonica</name>
    <name type="common">Rice</name>
    <dbReference type="NCBI Taxonomy" id="39947"/>
    <lineage>
        <taxon>Eukaryota</taxon>
        <taxon>Viridiplantae</taxon>
        <taxon>Streptophyta</taxon>
        <taxon>Embryophyta</taxon>
        <taxon>Tracheophyta</taxon>
        <taxon>Spermatophyta</taxon>
        <taxon>Magnoliopsida</taxon>
        <taxon>Liliopsida</taxon>
        <taxon>Poales</taxon>
        <taxon>Poaceae</taxon>
        <taxon>BOP clade</taxon>
        <taxon>Oryzoideae</taxon>
        <taxon>Oryzeae</taxon>
        <taxon>Oryzinae</taxon>
        <taxon>Oryza</taxon>
        <taxon>Oryza sativa</taxon>
    </lineage>
</organism>
<dbReference type="AlphaFoldDB" id="Q53NE2"/>
<dbReference type="SUPFAM" id="SSF56219">
    <property type="entry name" value="DNase I-like"/>
    <property type="match status" value="1"/>
</dbReference>
<name>Q53NE2_ORYSJ</name>
<gene>
    <name evidence="2" type="ordered locus">LOC_Os11g05720</name>
</gene>
<dbReference type="Gene3D" id="3.60.10.10">
    <property type="entry name" value="Endonuclease/exonuclease/phosphatase"/>
    <property type="match status" value="1"/>
</dbReference>
<dbReference type="CDD" id="cd01650">
    <property type="entry name" value="RT_nLTR_like"/>
    <property type="match status" value="1"/>
</dbReference>
<dbReference type="Gene3D" id="1.10.10.2210">
    <property type="match status" value="1"/>
</dbReference>
<reference evidence="2" key="1">
    <citation type="journal article" date="2005" name="BMC Biol.">
        <title>The sequence of rice chromosomes 11 and 12, rich in disease resistance genes and recent gene duplications.</title>
        <authorList>
            <consortium name="The rice chromosomes 11 and 12 sequencing consortia"/>
        </authorList>
    </citation>
    <scope>NUCLEOTIDE SEQUENCE [LARGE SCALE GENOMIC DNA]</scope>
</reference>
<evidence type="ECO:0000313" key="2">
    <source>
        <dbReference type="EMBL" id="ABA91536.1"/>
    </source>
</evidence>
<dbReference type="PROSITE" id="PS50878">
    <property type="entry name" value="RT_POL"/>
    <property type="match status" value="1"/>
</dbReference>